<dbReference type="OrthoDB" id="286202at2"/>
<sequence>MRTCKGRSVYGLLAAVFIVLSPATAKSAEFGKPGEPVHLVVGHPCCYTEVWSVMVLHGKELWKKYLPQGSTVTYDVGLQGSTIVNSMLAKKQHIGYIGDLPAIIATTKENVADVRIVGVSGVAYDQCNILLARKDAPEFKSADEAAKWLSGKQMAVPKGTCSDIFARSVFERANVKPAAYLNQNVEVITSGFRAGKLDGAAIWEPVAARLVEEGLARRISSGVDYGLKDSSYIVMSAELISQRPDVVKGWLNAELDAQQFLADPANAAEVIKLVMTQTTGFPEKSLWSALYATYPKEQGGTNPRMELPFAFTPEVMGLMKKGTDFLYSIKGIGTAQLRPEAVMPQFAEAVLKDRKLSSPVGAVPALPGSAYHGK</sequence>
<dbReference type="SUPFAM" id="SSF53850">
    <property type="entry name" value="Periplasmic binding protein-like II"/>
    <property type="match status" value="1"/>
</dbReference>
<keyword evidence="6" id="KW-1185">Reference proteome</keyword>
<comment type="subcellular location">
    <subcellularLocation>
        <location evidence="1">Periplasm</location>
    </subcellularLocation>
</comment>
<feature type="chain" id="PRO_5001860681" evidence="4">
    <location>
        <begin position="28"/>
        <end position="374"/>
    </location>
</feature>
<accession>A0A090MP47</accession>
<dbReference type="Pfam" id="PF13379">
    <property type="entry name" value="NMT1_2"/>
    <property type="match status" value="1"/>
</dbReference>
<dbReference type="Gene3D" id="3.40.190.10">
    <property type="entry name" value="Periplasmic binding protein-like II"/>
    <property type="match status" value="2"/>
</dbReference>
<comment type="similarity">
    <text evidence="2">Belongs to the bacterial solute-binding protein SsuA/TauA family.</text>
</comment>
<dbReference type="STRING" id="1035.BN961_02572"/>
<organism evidence="5 6">
    <name type="scientific">Afipia felis</name>
    <name type="common">Cat scratch disease bacillus</name>
    <dbReference type="NCBI Taxonomy" id="1035"/>
    <lineage>
        <taxon>Bacteria</taxon>
        <taxon>Pseudomonadati</taxon>
        <taxon>Pseudomonadota</taxon>
        <taxon>Alphaproteobacteria</taxon>
        <taxon>Hyphomicrobiales</taxon>
        <taxon>Nitrobacteraceae</taxon>
        <taxon>Afipia</taxon>
    </lineage>
</organism>
<dbReference type="Proteomes" id="UP000035762">
    <property type="component" value="Unassembled WGS sequence"/>
</dbReference>
<dbReference type="AlphaFoldDB" id="A0A090MP47"/>
<dbReference type="EMBL" id="CCAZ020000001">
    <property type="protein sequence ID" value="CEG09151.1"/>
    <property type="molecule type" value="Genomic_DNA"/>
</dbReference>
<feature type="signal peptide" evidence="4">
    <location>
        <begin position="1"/>
        <end position="27"/>
    </location>
</feature>
<name>A0A090MP47_AFIFE</name>
<evidence type="ECO:0000256" key="4">
    <source>
        <dbReference type="SAM" id="SignalP"/>
    </source>
</evidence>
<protein>
    <submittedName>
        <fullName evidence="5">Sulfate starvation-induced protein 1</fullName>
    </submittedName>
</protein>
<gene>
    <name evidence="5" type="primary">tauA</name>
    <name evidence="5" type="ORF">BN961_02572</name>
</gene>
<evidence type="ECO:0000256" key="2">
    <source>
        <dbReference type="ARBA" id="ARBA00010742"/>
    </source>
</evidence>
<reference evidence="5 6" key="1">
    <citation type="journal article" date="2014" name="Genome Announc.">
        <title>Genome Sequence of Afipia felis Strain 76713, Isolated in Hospital Water Using an Amoeba Co-Culture Procedure.</title>
        <authorList>
            <person name="Benamar S."/>
            <person name="La Scola B."/>
            <person name="Croce O."/>
        </authorList>
    </citation>
    <scope>NUCLEOTIDE SEQUENCE [LARGE SCALE GENOMIC DNA]</scope>
    <source>
        <strain evidence="5 6">76713</strain>
    </source>
</reference>
<evidence type="ECO:0000256" key="1">
    <source>
        <dbReference type="ARBA" id="ARBA00004418"/>
    </source>
</evidence>
<dbReference type="PANTHER" id="PTHR30024">
    <property type="entry name" value="ALIPHATIC SULFONATES-BINDING PROTEIN-RELATED"/>
    <property type="match status" value="1"/>
</dbReference>
<comment type="caution">
    <text evidence="5">The sequence shown here is derived from an EMBL/GenBank/DDBJ whole genome shotgun (WGS) entry which is preliminary data.</text>
</comment>
<evidence type="ECO:0000313" key="5">
    <source>
        <dbReference type="EMBL" id="CEG09151.1"/>
    </source>
</evidence>
<dbReference type="PANTHER" id="PTHR30024:SF47">
    <property type="entry name" value="TAURINE-BINDING PERIPLASMIC PROTEIN"/>
    <property type="match status" value="1"/>
</dbReference>
<evidence type="ECO:0000313" key="6">
    <source>
        <dbReference type="Proteomes" id="UP000035762"/>
    </source>
</evidence>
<proteinExistence type="inferred from homology"/>
<keyword evidence="3 4" id="KW-0732">Signal</keyword>
<evidence type="ECO:0000256" key="3">
    <source>
        <dbReference type="ARBA" id="ARBA00022729"/>
    </source>
</evidence>
<dbReference type="GO" id="GO:0042597">
    <property type="term" value="C:periplasmic space"/>
    <property type="evidence" value="ECO:0007669"/>
    <property type="project" value="UniProtKB-SubCell"/>
</dbReference>